<evidence type="ECO:0000256" key="5">
    <source>
        <dbReference type="ARBA" id="ARBA00023034"/>
    </source>
</evidence>
<dbReference type="GO" id="GO:0005783">
    <property type="term" value="C:endoplasmic reticulum"/>
    <property type="evidence" value="ECO:0007669"/>
    <property type="project" value="UniProtKB-SubCell"/>
</dbReference>
<dbReference type="SMART" id="SM01399">
    <property type="entry name" value="Sybindin"/>
    <property type="match status" value="1"/>
</dbReference>
<evidence type="ECO:0000256" key="1">
    <source>
        <dbReference type="ARBA" id="ARBA00004555"/>
    </source>
</evidence>
<keyword evidence="3 7" id="KW-0256">Endoplasmic reticulum</keyword>
<protein>
    <recommendedName>
        <fullName evidence="7">Trafficking protein particle complex subunit</fullName>
    </recommendedName>
</protein>
<dbReference type="PANTHER" id="PTHR23249:SF15">
    <property type="entry name" value="TRAFFICKING PROTEIN PARTICLE COMPLEX SUBUNIT 4"/>
    <property type="match status" value="1"/>
</dbReference>
<sequence>MGVKSIYILNKAGGLIFQRDFGDSLSKLDSNDYLVIAGTLHSVHAITTRISPVAGSSGLTVMETPSFSLHIFQSQTGIKFMILTDRQQYGIDSIASRIHHLYSDYVMKNPFYTLEMPIRCEKFDRYLGAYISTVA</sequence>
<keyword evidence="5 7" id="KW-0333">Golgi apparatus</keyword>
<accession>A0A2T0FCX2</accession>
<dbReference type="InterPro" id="IPR007233">
    <property type="entry name" value="TRAPPC"/>
</dbReference>
<dbReference type="FunFam" id="3.30.450.70:FF:000007">
    <property type="entry name" value="Putative sybindin-like family protein"/>
    <property type="match status" value="1"/>
</dbReference>
<dbReference type="RefSeq" id="XP_024662792.1">
    <property type="nucleotide sequence ID" value="XM_024807024.1"/>
</dbReference>
<dbReference type="PANTHER" id="PTHR23249">
    <property type="entry name" value="TRAFFICKING PROTEIN PARTICLE COMPLEX SUBUNIT"/>
    <property type="match status" value="1"/>
</dbReference>
<dbReference type="STRING" id="45607.A0A2T0FCX2"/>
<proteinExistence type="inferred from homology"/>
<dbReference type="Pfam" id="PF04099">
    <property type="entry name" value="Sybindin"/>
    <property type="match status" value="1"/>
</dbReference>
<gene>
    <name evidence="8" type="ORF">B9G98_00466</name>
</gene>
<organism evidence="8 9">
    <name type="scientific">Wickerhamiella sorbophila</name>
    <dbReference type="NCBI Taxonomy" id="45607"/>
    <lineage>
        <taxon>Eukaryota</taxon>
        <taxon>Fungi</taxon>
        <taxon>Dikarya</taxon>
        <taxon>Ascomycota</taxon>
        <taxon>Saccharomycotina</taxon>
        <taxon>Dipodascomycetes</taxon>
        <taxon>Dipodascales</taxon>
        <taxon>Trichomonascaceae</taxon>
        <taxon>Wickerhamiella</taxon>
    </lineage>
</organism>
<dbReference type="GO" id="GO:0006888">
    <property type="term" value="P:endoplasmic reticulum to Golgi vesicle-mediated transport"/>
    <property type="evidence" value="ECO:0007669"/>
    <property type="project" value="UniProtKB-UniRule"/>
</dbReference>
<keyword evidence="4 7" id="KW-0931">ER-Golgi transport</keyword>
<evidence type="ECO:0000313" key="8">
    <source>
        <dbReference type="EMBL" id="PRT52846.1"/>
    </source>
</evidence>
<name>A0A2T0FCX2_9ASCO</name>
<dbReference type="Gene3D" id="3.30.450.70">
    <property type="match status" value="1"/>
</dbReference>
<comment type="subcellular location">
    <subcellularLocation>
        <location evidence="7">Endoplasmic reticulum</location>
    </subcellularLocation>
    <subcellularLocation>
        <location evidence="7">Golgi apparatus</location>
        <location evidence="7">cis-Golgi network</location>
    </subcellularLocation>
    <subcellularLocation>
        <location evidence="1">Golgi apparatus</location>
    </subcellularLocation>
</comment>
<comment type="similarity">
    <text evidence="6">Belongs to the TRAPP small subunits family. TRAPPC4 subfamily.</text>
</comment>
<dbReference type="OrthoDB" id="246406at2759"/>
<evidence type="ECO:0000256" key="7">
    <source>
        <dbReference type="RuleBase" id="RU366065"/>
    </source>
</evidence>
<evidence type="ECO:0000256" key="6">
    <source>
        <dbReference type="ARBA" id="ARBA00038179"/>
    </source>
</evidence>
<evidence type="ECO:0000256" key="4">
    <source>
        <dbReference type="ARBA" id="ARBA00022892"/>
    </source>
</evidence>
<keyword evidence="2 7" id="KW-0813">Transport</keyword>
<comment type="caution">
    <text evidence="8">The sequence shown here is derived from an EMBL/GenBank/DDBJ whole genome shotgun (WGS) entry which is preliminary data.</text>
</comment>
<dbReference type="EMBL" id="NDIQ01000001">
    <property type="protein sequence ID" value="PRT52846.1"/>
    <property type="molecule type" value="Genomic_DNA"/>
</dbReference>
<reference evidence="8 9" key="1">
    <citation type="submission" date="2017-04" db="EMBL/GenBank/DDBJ databases">
        <title>Genome sequencing of [Candida] sorbophila.</title>
        <authorList>
            <person name="Ahn J.O."/>
        </authorList>
    </citation>
    <scope>NUCLEOTIDE SEQUENCE [LARGE SCALE GENOMIC DNA]</scope>
    <source>
        <strain evidence="8 9">DS02</strain>
    </source>
</reference>
<evidence type="ECO:0000256" key="3">
    <source>
        <dbReference type="ARBA" id="ARBA00022824"/>
    </source>
</evidence>
<dbReference type="GO" id="GO:0005794">
    <property type="term" value="C:Golgi apparatus"/>
    <property type="evidence" value="ECO:0007669"/>
    <property type="project" value="UniProtKB-SubCell"/>
</dbReference>
<dbReference type="SUPFAM" id="SSF64356">
    <property type="entry name" value="SNARE-like"/>
    <property type="match status" value="1"/>
</dbReference>
<evidence type="ECO:0000256" key="2">
    <source>
        <dbReference type="ARBA" id="ARBA00022448"/>
    </source>
</evidence>
<dbReference type="Proteomes" id="UP000238350">
    <property type="component" value="Unassembled WGS sequence"/>
</dbReference>
<evidence type="ECO:0000313" key="9">
    <source>
        <dbReference type="Proteomes" id="UP000238350"/>
    </source>
</evidence>
<dbReference type="InterPro" id="IPR011012">
    <property type="entry name" value="Longin-like_dom_sf"/>
</dbReference>
<comment type="subunit">
    <text evidence="7">Part of the multisubunit transport protein particle (TRAPP) complex.</text>
</comment>
<dbReference type="CDD" id="cd14856">
    <property type="entry name" value="TRAPPC4_synbindin"/>
    <property type="match status" value="1"/>
</dbReference>
<dbReference type="AlphaFoldDB" id="A0A2T0FCX2"/>
<keyword evidence="9" id="KW-1185">Reference proteome</keyword>
<dbReference type="GeneID" id="36514215"/>
<dbReference type="GO" id="GO:0030008">
    <property type="term" value="C:TRAPP complex"/>
    <property type="evidence" value="ECO:0007669"/>
    <property type="project" value="UniProtKB-UniRule"/>
</dbReference>